<dbReference type="Gene3D" id="1.20.144.10">
    <property type="entry name" value="Phosphatidic acid phosphatase type 2/haloperoxidase"/>
    <property type="match status" value="1"/>
</dbReference>
<keyword evidence="1" id="KW-0472">Membrane</keyword>
<dbReference type="SMART" id="SM00014">
    <property type="entry name" value="acidPPc"/>
    <property type="match status" value="1"/>
</dbReference>
<dbReference type="Proteomes" id="UP000176450">
    <property type="component" value="Unassembled WGS sequence"/>
</dbReference>
<dbReference type="SUPFAM" id="SSF48317">
    <property type="entry name" value="Acid phosphatase/Vanadium-dependent haloperoxidase"/>
    <property type="match status" value="1"/>
</dbReference>
<feature type="transmembrane region" description="Helical" evidence="1">
    <location>
        <begin position="193"/>
        <end position="214"/>
    </location>
</feature>
<dbReference type="PANTHER" id="PTHR14969">
    <property type="entry name" value="SPHINGOSINE-1-PHOSPHATE PHOSPHOHYDROLASE"/>
    <property type="match status" value="1"/>
</dbReference>
<accession>A0A1F6B1M5</accession>
<feature type="transmembrane region" description="Helical" evidence="1">
    <location>
        <begin position="70"/>
        <end position="90"/>
    </location>
</feature>
<organism evidence="3 4">
    <name type="scientific">Candidatus Gottesmanbacteria bacterium RIFCSPLOWO2_01_FULL_46_9</name>
    <dbReference type="NCBI Taxonomy" id="1798394"/>
    <lineage>
        <taxon>Bacteria</taxon>
        <taxon>Candidatus Gottesmaniibacteriota</taxon>
    </lineage>
</organism>
<dbReference type="AlphaFoldDB" id="A0A1F6B1M5"/>
<keyword evidence="1" id="KW-1133">Transmembrane helix</keyword>
<protein>
    <recommendedName>
        <fullName evidence="2">Phosphatidic acid phosphatase type 2/haloperoxidase domain-containing protein</fullName>
    </recommendedName>
</protein>
<sequence length="247" mass="27412">MHSIHKKRIGIVFVGILLLSFFYFFSREVKRGFLKQADFTTTVKIQERIDKSSRLRLTSVIGNVMEGSTFFASPAFTSVVVVLLTLAALFDIRKKSTQGGPALGGKIRLRALVIPVLFGLLVLGEIYGKNVVHHPAPLFFMIKNPITIFPTYYINEQFSYPSGHTARAVFMGFVLLSFITYHVPLVKKNFRKWVIIGGTVFFYVVVVALGRIYLGHHWLSDVIGGGLLGGGFGLLTMGIISPIIDGQ</sequence>
<evidence type="ECO:0000313" key="4">
    <source>
        <dbReference type="Proteomes" id="UP000176450"/>
    </source>
</evidence>
<feature type="transmembrane region" description="Helical" evidence="1">
    <location>
        <begin position="9"/>
        <end position="26"/>
    </location>
</feature>
<dbReference type="PANTHER" id="PTHR14969:SF13">
    <property type="entry name" value="AT30094P"/>
    <property type="match status" value="1"/>
</dbReference>
<keyword evidence="1" id="KW-0812">Transmembrane</keyword>
<proteinExistence type="predicted"/>
<reference evidence="3 4" key="1">
    <citation type="journal article" date="2016" name="Nat. Commun.">
        <title>Thousands of microbial genomes shed light on interconnected biogeochemical processes in an aquifer system.</title>
        <authorList>
            <person name="Anantharaman K."/>
            <person name="Brown C.T."/>
            <person name="Hug L.A."/>
            <person name="Sharon I."/>
            <person name="Castelle C.J."/>
            <person name="Probst A.J."/>
            <person name="Thomas B.C."/>
            <person name="Singh A."/>
            <person name="Wilkins M.J."/>
            <person name="Karaoz U."/>
            <person name="Brodie E.L."/>
            <person name="Williams K.H."/>
            <person name="Hubbard S.S."/>
            <person name="Banfield J.F."/>
        </authorList>
    </citation>
    <scope>NUCLEOTIDE SEQUENCE [LARGE SCALE GENOMIC DNA]</scope>
</reference>
<dbReference type="InterPro" id="IPR000326">
    <property type="entry name" value="PAP2/HPO"/>
</dbReference>
<feature type="domain" description="Phosphatidic acid phosphatase type 2/haloperoxidase" evidence="2">
    <location>
        <begin position="113"/>
        <end position="237"/>
    </location>
</feature>
<feature type="transmembrane region" description="Helical" evidence="1">
    <location>
        <begin position="111"/>
        <end position="128"/>
    </location>
</feature>
<feature type="transmembrane region" description="Helical" evidence="1">
    <location>
        <begin position="226"/>
        <end position="244"/>
    </location>
</feature>
<comment type="caution">
    <text evidence="3">The sequence shown here is derived from an EMBL/GenBank/DDBJ whole genome shotgun (WGS) entry which is preliminary data.</text>
</comment>
<name>A0A1F6B1M5_9BACT</name>
<feature type="transmembrane region" description="Helical" evidence="1">
    <location>
        <begin position="168"/>
        <end position="186"/>
    </location>
</feature>
<evidence type="ECO:0000256" key="1">
    <source>
        <dbReference type="SAM" id="Phobius"/>
    </source>
</evidence>
<dbReference type="InterPro" id="IPR036938">
    <property type="entry name" value="PAP2/HPO_sf"/>
</dbReference>
<dbReference type="Pfam" id="PF01569">
    <property type="entry name" value="PAP2"/>
    <property type="match status" value="1"/>
</dbReference>
<evidence type="ECO:0000259" key="2">
    <source>
        <dbReference type="SMART" id="SM00014"/>
    </source>
</evidence>
<evidence type="ECO:0000313" key="3">
    <source>
        <dbReference type="EMBL" id="OGG30447.1"/>
    </source>
</evidence>
<dbReference type="EMBL" id="MFJX01000038">
    <property type="protein sequence ID" value="OGG30447.1"/>
    <property type="molecule type" value="Genomic_DNA"/>
</dbReference>
<gene>
    <name evidence="3" type="ORF">A3A63_02715</name>
</gene>